<dbReference type="SUPFAM" id="SSF54556">
    <property type="entry name" value="Chitinase insertion domain"/>
    <property type="match status" value="1"/>
</dbReference>
<dbReference type="GO" id="GO:0000272">
    <property type="term" value="P:polysaccharide catabolic process"/>
    <property type="evidence" value="ECO:0007669"/>
    <property type="project" value="UniProtKB-KW"/>
</dbReference>
<dbReference type="InterPro" id="IPR001223">
    <property type="entry name" value="Glyco_hydro18_cat"/>
</dbReference>
<comment type="similarity">
    <text evidence="2">Belongs to the glycosyl hydrolase 18 family. Chitinase class II subfamily.</text>
</comment>
<dbReference type="GO" id="GO:0006032">
    <property type="term" value="P:chitin catabolic process"/>
    <property type="evidence" value="ECO:0007669"/>
    <property type="project" value="UniProtKB-KW"/>
</dbReference>
<reference evidence="16" key="1">
    <citation type="submission" date="2021-12" db="EMBL/GenBank/DDBJ databases">
        <authorList>
            <person name="Martin H S."/>
        </authorList>
    </citation>
    <scope>NUCLEOTIDE SEQUENCE</scope>
</reference>
<accession>A0A8J9U705</accession>
<dbReference type="CDD" id="cd02872">
    <property type="entry name" value="GH18_chitolectin_chitotriosidase"/>
    <property type="match status" value="1"/>
</dbReference>
<keyword evidence="9" id="KW-0119">Carbohydrate metabolism</keyword>
<dbReference type="InterPro" id="IPR011583">
    <property type="entry name" value="Chitinase_II/V-like_cat"/>
</dbReference>
<keyword evidence="11" id="KW-0624">Polysaccharide degradation</keyword>
<dbReference type="SUPFAM" id="SSF57625">
    <property type="entry name" value="Invertebrate chitin-binding proteins"/>
    <property type="match status" value="1"/>
</dbReference>
<dbReference type="InterPro" id="IPR050314">
    <property type="entry name" value="Glycosyl_Hydrlase_18"/>
</dbReference>
<keyword evidence="6 12" id="KW-0378">Hydrolase</keyword>
<organism evidence="16 17">
    <name type="scientific">Brenthis ino</name>
    <name type="common">lesser marbled fritillary</name>
    <dbReference type="NCBI Taxonomy" id="405034"/>
    <lineage>
        <taxon>Eukaryota</taxon>
        <taxon>Metazoa</taxon>
        <taxon>Ecdysozoa</taxon>
        <taxon>Arthropoda</taxon>
        <taxon>Hexapoda</taxon>
        <taxon>Insecta</taxon>
        <taxon>Pterygota</taxon>
        <taxon>Neoptera</taxon>
        <taxon>Endopterygota</taxon>
        <taxon>Lepidoptera</taxon>
        <taxon>Glossata</taxon>
        <taxon>Ditrysia</taxon>
        <taxon>Papilionoidea</taxon>
        <taxon>Nymphalidae</taxon>
        <taxon>Heliconiinae</taxon>
        <taxon>Argynnini</taxon>
        <taxon>Brenthis</taxon>
    </lineage>
</organism>
<sequence>MFKLILFVLCALYIGTSHRVTANEKRVVCYYGTWAVYRNGLGKFEVSDINTELCTHLVYTFVGINSRGTVVSLDPYLDYPDNWGKDMLRKFNALKDTNPNLKTLLAVGGWNEGSAKYSVMAANPRLRRTFITSAIDMIQEYGFNGLDFDWEYPNRGDSVYGEEDINNLSQLLKELREEFDKHGLLLSAAVASVKSTASLSYDIPVISQYLDLINVMAYDMSAPTDVVTGHNSPLHKGEGDENVEKEDAYTIEATLSYWLSQGCPPEKLVLGLPLFGRTFELVTAIENGVRAPSRGPGIAGPYTATKGLIGYNELCQKLLTETWDLHYDSLAKVPYAVQGRNWISYDDVDSLTLKVKYALQLNITSVMLWSIETDDFLGSCQPQDFPLLRAVNAALGRRVTSLPSTTSPTTSNPATSDPSDFVCKEVGFFSNPHSCTSYYYCMKDVTSGLVAKLLHCPSNLHWDQKNQSCNYPNLANCRA</sequence>
<evidence type="ECO:0000256" key="3">
    <source>
        <dbReference type="ARBA" id="ARBA00012729"/>
    </source>
</evidence>
<dbReference type="OrthoDB" id="73875at2759"/>
<dbReference type="InterPro" id="IPR002557">
    <property type="entry name" value="Chitin-bd_dom"/>
</dbReference>
<dbReference type="SMART" id="SM00636">
    <property type="entry name" value="Glyco_18"/>
    <property type="match status" value="1"/>
</dbReference>
<dbReference type="SUPFAM" id="SSF51445">
    <property type="entry name" value="(Trans)glycosidases"/>
    <property type="match status" value="1"/>
</dbReference>
<proteinExistence type="inferred from homology"/>
<feature type="non-terminal residue" evidence="16">
    <location>
        <position position="479"/>
    </location>
</feature>
<dbReference type="FunFam" id="3.10.50.10:FF:000004">
    <property type="entry name" value="Chitinase 5"/>
    <property type="match status" value="1"/>
</dbReference>
<feature type="signal peptide" evidence="13">
    <location>
        <begin position="1"/>
        <end position="22"/>
    </location>
</feature>
<keyword evidence="10 12" id="KW-0326">Glycosidase</keyword>
<evidence type="ECO:0000256" key="13">
    <source>
        <dbReference type="SAM" id="SignalP"/>
    </source>
</evidence>
<evidence type="ECO:0000256" key="12">
    <source>
        <dbReference type="RuleBase" id="RU000489"/>
    </source>
</evidence>
<dbReference type="EMBL" id="OV170230">
    <property type="protein sequence ID" value="CAH0715008.1"/>
    <property type="molecule type" value="Genomic_DNA"/>
</dbReference>
<name>A0A8J9U705_9NEOP</name>
<dbReference type="InterPro" id="IPR001579">
    <property type="entry name" value="Glyco_hydro_18_chit_AS"/>
</dbReference>
<evidence type="ECO:0000259" key="15">
    <source>
        <dbReference type="SMART" id="SM00636"/>
    </source>
</evidence>
<dbReference type="InterPro" id="IPR017853">
    <property type="entry name" value="GH"/>
</dbReference>
<dbReference type="Pfam" id="PF00704">
    <property type="entry name" value="Glyco_hydro_18"/>
    <property type="match status" value="1"/>
</dbReference>
<dbReference type="InterPro" id="IPR036508">
    <property type="entry name" value="Chitin-bd_dom_sf"/>
</dbReference>
<evidence type="ECO:0000256" key="1">
    <source>
        <dbReference type="ARBA" id="ARBA00000822"/>
    </source>
</evidence>
<dbReference type="Pfam" id="PF01607">
    <property type="entry name" value="CBM_14"/>
    <property type="match status" value="1"/>
</dbReference>
<gene>
    <name evidence="16" type="ORF">BINO364_LOCUS1996</name>
</gene>
<dbReference type="Gene3D" id="2.170.140.10">
    <property type="entry name" value="Chitin binding domain"/>
    <property type="match status" value="1"/>
</dbReference>
<dbReference type="PANTHER" id="PTHR11177:SF360">
    <property type="entry name" value="CHITINASE 4-RELATED"/>
    <property type="match status" value="1"/>
</dbReference>
<evidence type="ECO:0000256" key="4">
    <source>
        <dbReference type="ARBA" id="ARBA00022669"/>
    </source>
</evidence>
<dbReference type="EC" id="3.2.1.14" evidence="3"/>
<dbReference type="PROSITE" id="PS01095">
    <property type="entry name" value="GH18_1"/>
    <property type="match status" value="1"/>
</dbReference>
<evidence type="ECO:0000256" key="2">
    <source>
        <dbReference type="ARBA" id="ARBA00009121"/>
    </source>
</evidence>
<evidence type="ECO:0000256" key="11">
    <source>
        <dbReference type="ARBA" id="ARBA00023326"/>
    </source>
</evidence>
<keyword evidence="4" id="KW-0147">Chitin-binding</keyword>
<evidence type="ECO:0000256" key="8">
    <source>
        <dbReference type="ARBA" id="ARBA00023157"/>
    </source>
</evidence>
<evidence type="ECO:0000313" key="17">
    <source>
        <dbReference type="Proteomes" id="UP000838878"/>
    </source>
</evidence>
<dbReference type="Gene3D" id="3.20.20.80">
    <property type="entry name" value="Glycosidases"/>
    <property type="match status" value="1"/>
</dbReference>
<evidence type="ECO:0000256" key="7">
    <source>
        <dbReference type="ARBA" id="ARBA00023024"/>
    </source>
</evidence>
<evidence type="ECO:0000313" key="16">
    <source>
        <dbReference type="EMBL" id="CAH0715008.1"/>
    </source>
</evidence>
<feature type="chain" id="PRO_5035458245" description="chitinase" evidence="13">
    <location>
        <begin position="23"/>
        <end position="479"/>
    </location>
</feature>
<keyword evidence="5 13" id="KW-0732">Signal</keyword>
<feature type="domain" description="Chitin-binding type-2" evidence="14">
    <location>
        <begin position="421"/>
        <end position="479"/>
    </location>
</feature>
<feature type="domain" description="Chitinase II/V-like catalytic" evidence="15">
    <location>
        <begin position="25"/>
        <end position="374"/>
    </location>
</feature>
<dbReference type="GO" id="GO:0008843">
    <property type="term" value="F:endochitinase activity"/>
    <property type="evidence" value="ECO:0007669"/>
    <property type="project" value="UniProtKB-EC"/>
</dbReference>
<dbReference type="GO" id="GO:0005576">
    <property type="term" value="C:extracellular region"/>
    <property type="evidence" value="ECO:0007669"/>
    <property type="project" value="InterPro"/>
</dbReference>
<dbReference type="SMART" id="SM00494">
    <property type="entry name" value="ChtBD2"/>
    <property type="match status" value="1"/>
</dbReference>
<dbReference type="AlphaFoldDB" id="A0A8J9U705"/>
<evidence type="ECO:0000259" key="14">
    <source>
        <dbReference type="SMART" id="SM00494"/>
    </source>
</evidence>
<protein>
    <recommendedName>
        <fullName evidence="3">chitinase</fullName>
        <ecNumber evidence="3">3.2.1.14</ecNumber>
    </recommendedName>
</protein>
<comment type="catalytic activity">
    <reaction evidence="1">
        <text>Random endo-hydrolysis of N-acetyl-beta-D-glucosaminide (1-&gt;4)-beta-linkages in chitin and chitodextrins.</text>
        <dbReference type="EC" id="3.2.1.14"/>
    </reaction>
</comment>
<keyword evidence="17" id="KW-1185">Reference proteome</keyword>
<dbReference type="GO" id="GO:0008061">
    <property type="term" value="F:chitin binding"/>
    <property type="evidence" value="ECO:0007669"/>
    <property type="project" value="UniProtKB-KW"/>
</dbReference>
<dbReference type="PANTHER" id="PTHR11177">
    <property type="entry name" value="CHITINASE"/>
    <property type="match status" value="1"/>
</dbReference>
<dbReference type="InterPro" id="IPR029070">
    <property type="entry name" value="Chitinase_insertion_sf"/>
</dbReference>
<evidence type="ECO:0000256" key="9">
    <source>
        <dbReference type="ARBA" id="ARBA00023277"/>
    </source>
</evidence>
<keyword evidence="8" id="KW-1015">Disulfide bond</keyword>
<evidence type="ECO:0000256" key="5">
    <source>
        <dbReference type="ARBA" id="ARBA00022729"/>
    </source>
</evidence>
<dbReference type="Gene3D" id="3.10.50.10">
    <property type="match status" value="1"/>
</dbReference>
<dbReference type="Proteomes" id="UP000838878">
    <property type="component" value="Chromosome 10"/>
</dbReference>
<keyword evidence="7" id="KW-0146">Chitin degradation</keyword>
<evidence type="ECO:0000256" key="10">
    <source>
        <dbReference type="ARBA" id="ARBA00023295"/>
    </source>
</evidence>
<evidence type="ECO:0000256" key="6">
    <source>
        <dbReference type="ARBA" id="ARBA00022801"/>
    </source>
</evidence>